<dbReference type="InterPro" id="IPR012768">
    <property type="entry name" value="Trehalose_TreZ"/>
</dbReference>
<evidence type="ECO:0000256" key="18">
    <source>
        <dbReference type="SAM" id="MobiDB-lite"/>
    </source>
</evidence>
<dbReference type="NCBIfam" id="TIGR02402">
    <property type="entry name" value="trehalose_TreZ"/>
    <property type="match status" value="1"/>
</dbReference>
<keyword evidence="6" id="KW-0963">Cytoplasm</keyword>
<dbReference type="Gene3D" id="2.60.40.10">
    <property type="entry name" value="Immunoglobulins"/>
    <property type="match status" value="1"/>
</dbReference>
<dbReference type="RefSeq" id="WP_089880480.1">
    <property type="nucleotide sequence ID" value="NZ_FNPF01000003.1"/>
</dbReference>
<dbReference type="GO" id="GO:0005737">
    <property type="term" value="C:cytoplasm"/>
    <property type="evidence" value="ECO:0007669"/>
    <property type="project" value="UniProtKB-SubCell"/>
</dbReference>
<dbReference type="EC" id="3.2.1.141" evidence="4 13"/>
<organism evidence="20 21">
    <name type="scientific">Citreimonas salinaria</name>
    <dbReference type="NCBI Taxonomy" id="321339"/>
    <lineage>
        <taxon>Bacteria</taxon>
        <taxon>Pseudomonadati</taxon>
        <taxon>Pseudomonadota</taxon>
        <taxon>Alphaproteobacteria</taxon>
        <taxon>Rhodobacterales</taxon>
        <taxon>Roseobacteraceae</taxon>
        <taxon>Citreimonas</taxon>
    </lineage>
</organism>
<dbReference type="CDD" id="cd11325">
    <property type="entry name" value="AmyAc_GTHase"/>
    <property type="match status" value="1"/>
</dbReference>
<dbReference type="InterPro" id="IPR013783">
    <property type="entry name" value="Ig-like_fold"/>
</dbReference>
<evidence type="ECO:0000313" key="20">
    <source>
        <dbReference type="EMBL" id="SDY11280.1"/>
    </source>
</evidence>
<feature type="binding site" evidence="16">
    <location>
        <begin position="262"/>
        <end position="267"/>
    </location>
    <ligand>
        <name>substrate</name>
    </ligand>
</feature>
<dbReference type="OrthoDB" id="9800174at2"/>
<evidence type="ECO:0000256" key="10">
    <source>
        <dbReference type="ARBA" id="ARBA00032057"/>
    </source>
</evidence>
<dbReference type="InterPro" id="IPR017853">
    <property type="entry name" value="GH"/>
</dbReference>
<evidence type="ECO:0000256" key="7">
    <source>
        <dbReference type="ARBA" id="ARBA00022801"/>
    </source>
</evidence>
<dbReference type="CDD" id="cd02853">
    <property type="entry name" value="E_set_MTHase_like_N"/>
    <property type="match status" value="1"/>
</dbReference>
<dbReference type="PANTHER" id="PTHR43651:SF11">
    <property type="entry name" value="MALTO-OLIGOSYLTREHALOSE TREHALOHYDROLASE"/>
    <property type="match status" value="1"/>
</dbReference>
<evidence type="ECO:0000256" key="6">
    <source>
        <dbReference type="ARBA" id="ARBA00022490"/>
    </source>
</evidence>
<dbReference type="SMART" id="SM00642">
    <property type="entry name" value="Aamy"/>
    <property type="match status" value="1"/>
</dbReference>
<comment type="similarity">
    <text evidence="3 14">Belongs to the glycosyl hydrolase 13 family.</text>
</comment>
<evidence type="ECO:0000256" key="15">
    <source>
        <dbReference type="PIRSR" id="PIRSR006337-1"/>
    </source>
</evidence>
<dbReference type="Gene3D" id="1.10.10.760">
    <property type="entry name" value="E-set domains of sugar-utilizing enzymes"/>
    <property type="match status" value="1"/>
</dbReference>
<evidence type="ECO:0000256" key="16">
    <source>
        <dbReference type="PIRSR" id="PIRSR006337-2"/>
    </source>
</evidence>
<evidence type="ECO:0000256" key="11">
    <source>
        <dbReference type="ARBA" id="ARBA00033284"/>
    </source>
</evidence>
<dbReference type="GO" id="GO:0005992">
    <property type="term" value="P:trehalose biosynthetic process"/>
    <property type="evidence" value="ECO:0007669"/>
    <property type="project" value="UniProtKB-UniRule"/>
</dbReference>
<dbReference type="InterPro" id="IPR014756">
    <property type="entry name" value="Ig_E-set"/>
</dbReference>
<feature type="compositionally biased region" description="Basic and acidic residues" evidence="18">
    <location>
        <begin position="355"/>
        <end position="368"/>
    </location>
</feature>
<keyword evidence="21" id="KW-1185">Reference proteome</keyword>
<dbReference type="GO" id="GO:0033942">
    <property type="term" value="F:4-alpha-D-(1-&gt;4)-alpha-D-glucanotrehalose trehalohydrolase activity"/>
    <property type="evidence" value="ECO:0007669"/>
    <property type="project" value="UniProtKB-EC"/>
</dbReference>
<proteinExistence type="inferred from homology"/>
<accession>A0A1H3H7G1</accession>
<evidence type="ECO:0000256" key="9">
    <source>
        <dbReference type="ARBA" id="ARBA00023295"/>
    </source>
</evidence>
<dbReference type="PIRSF" id="PIRSF006337">
    <property type="entry name" value="Trehalose_TreZ"/>
    <property type="match status" value="1"/>
</dbReference>
<dbReference type="Pfam" id="PF02922">
    <property type="entry name" value="CBM_48"/>
    <property type="match status" value="1"/>
</dbReference>
<keyword evidence="8" id="KW-0119">Carbohydrate metabolism</keyword>
<evidence type="ECO:0000256" key="2">
    <source>
        <dbReference type="ARBA" id="ARBA00005199"/>
    </source>
</evidence>
<evidence type="ECO:0000256" key="13">
    <source>
        <dbReference type="NCBIfam" id="TIGR02402"/>
    </source>
</evidence>
<evidence type="ECO:0000256" key="8">
    <source>
        <dbReference type="ARBA" id="ARBA00023277"/>
    </source>
</evidence>
<evidence type="ECO:0000256" key="17">
    <source>
        <dbReference type="PIRSR" id="PIRSR006337-3"/>
    </source>
</evidence>
<feature type="region of interest" description="Disordered" evidence="18">
    <location>
        <begin position="355"/>
        <end position="381"/>
    </location>
</feature>
<feature type="domain" description="Glycosyl hydrolase family 13 catalytic" evidence="19">
    <location>
        <begin position="120"/>
        <end position="438"/>
    </location>
</feature>
<dbReference type="InterPro" id="IPR004193">
    <property type="entry name" value="Glyco_hydro_13_N"/>
</dbReference>
<dbReference type="EMBL" id="FNPF01000003">
    <property type="protein sequence ID" value="SDY11280.1"/>
    <property type="molecule type" value="Genomic_DNA"/>
</dbReference>
<dbReference type="SUPFAM" id="SSF81296">
    <property type="entry name" value="E set domains"/>
    <property type="match status" value="1"/>
</dbReference>
<dbReference type="UniPathway" id="UPA00299"/>
<dbReference type="STRING" id="321339.SAMN05444340_103269"/>
<dbReference type="PANTHER" id="PTHR43651">
    <property type="entry name" value="1,4-ALPHA-GLUCAN-BRANCHING ENZYME"/>
    <property type="match status" value="1"/>
</dbReference>
<reference evidence="20 21" key="1">
    <citation type="submission" date="2016-10" db="EMBL/GenBank/DDBJ databases">
        <authorList>
            <person name="de Groot N.N."/>
        </authorList>
    </citation>
    <scope>NUCLEOTIDE SEQUENCE [LARGE SCALE GENOMIC DNA]</scope>
    <source>
        <strain evidence="20 21">DSM 26880</strain>
    </source>
</reference>
<dbReference type="InterPro" id="IPR006047">
    <property type="entry name" value="GH13_cat_dom"/>
</dbReference>
<dbReference type="Proteomes" id="UP000199286">
    <property type="component" value="Unassembled WGS sequence"/>
</dbReference>
<keyword evidence="7 14" id="KW-0378">Hydrolase</keyword>
<feature type="active site" description="Nucleophile" evidence="15">
    <location>
        <position position="264"/>
    </location>
</feature>
<keyword evidence="9 14" id="KW-0326">Glycosidase</keyword>
<feature type="binding site" evidence="16">
    <location>
        <begin position="388"/>
        <end position="393"/>
    </location>
    <ligand>
        <name>substrate</name>
    </ligand>
</feature>
<gene>
    <name evidence="20" type="ORF">SAMN05444340_103269</name>
</gene>
<feature type="site" description="Transition state stabilizer" evidence="17">
    <location>
        <position position="389"/>
    </location>
</feature>
<evidence type="ECO:0000256" key="12">
    <source>
        <dbReference type="ARBA" id="ARBA00034013"/>
    </source>
</evidence>
<comment type="subcellular location">
    <subcellularLocation>
        <location evidence="1 15">Cytoplasm</location>
    </subcellularLocation>
</comment>
<feature type="active site" description="Proton donor" evidence="15">
    <location>
        <position position="299"/>
    </location>
</feature>
<evidence type="ECO:0000256" key="14">
    <source>
        <dbReference type="PIRNR" id="PIRNR006337"/>
    </source>
</evidence>
<name>A0A1H3H7G1_9RHOB</name>
<feature type="binding site" evidence="16">
    <location>
        <begin position="319"/>
        <end position="323"/>
    </location>
    <ligand>
        <name>substrate</name>
    </ligand>
</feature>
<sequence length="577" mass="62496">MTEAAAHPAHFWGPRPSSGGTWDFALWAPDASAVALRLDAGDEGDSDLAMRRGEDGVWHGAHAARAGDRYGFVVDGTYVPDPASRLQGGGVHDPSILVEPAAADTAGWTGRDWAEAAILEIHVGTFTAEGTFAAAARRLPDLAETGVTVVELMPVAQFAGDRGWGYDGVLPYAPHPAYGSPEDLKDFIAVAHRAGIAVLLDVVYNHFGPEGAYLHVTSPRFFGEGTHTPWGPAIDYGLRPVREFALQNAEMWVRDYGFDGLRLDAVHAIADPGKPHLITEMAERLRALDLGRPVHLVTEDERNLPDFQDEGTAVATWNDDYHHAVHALTTGEADSYYAPFAVDPMADLVTALERGQVDEGQQRPKGEPRGAPSGHLPPTAFLHANQTHDQIGNRAQGDRLIALIGPEPMRVLHALLLTSPYIPMLFMGEEIGARTPFRFFVGFEGDLAEAVRKGRAEEFKAFASFGEGVPDPVARDTFSGSRPYDHPPEDTEDWRALTRSLLRHRAEKVVPLLKTRRIEAGVGQTGPRALRALWRFEAGQIETVAALGTPYDPIPGADLTQGAPGDAYGFATKVTFT</sequence>
<evidence type="ECO:0000256" key="5">
    <source>
        <dbReference type="ARBA" id="ARBA00015938"/>
    </source>
</evidence>
<comment type="pathway">
    <text evidence="2 14">Glycan biosynthesis; trehalose biosynthesis.</text>
</comment>
<comment type="catalytic activity">
    <reaction evidence="12 14">
        <text>hydrolysis of (1-&gt;4)-alpha-D-glucosidic linkage in 4-alpha-D-[(1-&gt;4)-alpha-D-glucanosyl]n trehalose to yield trehalose and (1-&gt;4)-alpha-D-glucan.</text>
        <dbReference type="EC" id="3.2.1.141"/>
    </reaction>
</comment>
<dbReference type="Pfam" id="PF00128">
    <property type="entry name" value="Alpha-amylase"/>
    <property type="match status" value="1"/>
</dbReference>
<dbReference type="AlphaFoldDB" id="A0A1H3H7G1"/>
<dbReference type="SUPFAM" id="SSF51445">
    <property type="entry name" value="(Trans)glycosidases"/>
    <property type="match status" value="1"/>
</dbReference>
<evidence type="ECO:0000256" key="1">
    <source>
        <dbReference type="ARBA" id="ARBA00004496"/>
    </source>
</evidence>
<dbReference type="InterPro" id="IPR044901">
    <property type="entry name" value="Trehalose_TreZ_E-set_sf"/>
</dbReference>
<protein>
    <recommendedName>
        <fullName evidence="5 13">Malto-oligosyltrehalose trehalohydrolase</fullName>
        <shortName evidence="14">MTHase</shortName>
        <ecNumber evidence="4 13">3.2.1.141</ecNumber>
    </recommendedName>
    <alternativeName>
        <fullName evidence="11 14">4-alpha-D-((1-&gt;4)-alpha-D-glucano)trehalose trehalohydrolase</fullName>
    </alternativeName>
    <alternativeName>
        <fullName evidence="10 14">Maltooligosyl trehalose trehalohydrolase</fullName>
    </alternativeName>
</protein>
<evidence type="ECO:0000313" key="21">
    <source>
        <dbReference type="Proteomes" id="UP000199286"/>
    </source>
</evidence>
<evidence type="ECO:0000259" key="19">
    <source>
        <dbReference type="SMART" id="SM00642"/>
    </source>
</evidence>
<dbReference type="Gene3D" id="3.20.20.80">
    <property type="entry name" value="Glycosidases"/>
    <property type="match status" value="1"/>
</dbReference>
<evidence type="ECO:0000256" key="3">
    <source>
        <dbReference type="ARBA" id="ARBA00008061"/>
    </source>
</evidence>
<evidence type="ECO:0000256" key="4">
    <source>
        <dbReference type="ARBA" id="ARBA00012268"/>
    </source>
</evidence>